<protein>
    <submittedName>
        <fullName evidence="2">PIN_9 domain-containing protein</fullName>
    </submittedName>
</protein>
<keyword evidence="1" id="KW-1185">Reference proteome</keyword>
<reference evidence="2" key="2">
    <citation type="submission" date="2020-10" db="UniProtKB">
        <authorList>
            <consortium name="WormBaseParasite"/>
        </authorList>
    </citation>
    <scope>IDENTIFICATION</scope>
</reference>
<evidence type="ECO:0000313" key="2">
    <source>
        <dbReference type="WBParaSite" id="Pan_g16350.t1"/>
    </source>
</evidence>
<evidence type="ECO:0000313" key="1">
    <source>
        <dbReference type="Proteomes" id="UP000492821"/>
    </source>
</evidence>
<accession>A0A7E4V4D0</accession>
<sequence length="137" mass="15994">MMPFWDTSLHVKDIIENKKPIYVADTLIIDCQTIGSYEKILPFICGTYSRVFIRGKLSWKQVERLIHPNVIKAEVDANIVFYKKEHDNVVKFCMERMSRFNQQMHLKNTLLIDSDVFVDCVGIVILSRGWIIITLAM</sequence>
<name>A0A7E4V4D0_PANRE</name>
<organism evidence="1 2">
    <name type="scientific">Panagrellus redivivus</name>
    <name type="common">Microworm</name>
    <dbReference type="NCBI Taxonomy" id="6233"/>
    <lineage>
        <taxon>Eukaryota</taxon>
        <taxon>Metazoa</taxon>
        <taxon>Ecdysozoa</taxon>
        <taxon>Nematoda</taxon>
        <taxon>Chromadorea</taxon>
        <taxon>Rhabditida</taxon>
        <taxon>Tylenchina</taxon>
        <taxon>Panagrolaimomorpha</taxon>
        <taxon>Panagrolaimoidea</taxon>
        <taxon>Panagrolaimidae</taxon>
        <taxon>Panagrellus</taxon>
    </lineage>
</organism>
<dbReference type="WBParaSite" id="Pan_g16350.t1">
    <property type="protein sequence ID" value="Pan_g16350.t1"/>
    <property type="gene ID" value="Pan_g16350"/>
</dbReference>
<reference evidence="1" key="1">
    <citation type="journal article" date="2013" name="Genetics">
        <title>The draft genome and transcriptome of Panagrellus redivivus are shaped by the harsh demands of a free-living lifestyle.</title>
        <authorList>
            <person name="Srinivasan J."/>
            <person name="Dillman A.R."/>
            <person name="Macchietto M.G."/>
            <person name="Heikkinen L."/>
            <person name="Lakso M."/>
            <person name="Fracchia K.M."/>
            <person name="Antoshechkin I."/>
            <person name="Mortazavi A."/>
            <person name="Wong G."/>
            <person name="Sternberg P.W."/>
        </authorList>
    </citation>
    <scope>NUCLEOTIDE SEQUENCE [LARGE SCALE GENOMIC DNA]</scope>
    <source>
        <strain evidence="1">MT8872</strain>
    </source>
</reference>
<proteinExistence type="predicted"/>
<dbReference type="AlphaFoldDB" id="A0A7E4V4D0"/>
<dbReference type="Proteomes" id="UP000492821">
    <property type="component" value="Unassembled WGS sequence"/>
</dbReference>